<sequence>MLFLIKKTFLRYEDLKFLKLAKMTDLKTRPCFSAANIIKRHFLFRPTSRLIITMKPIIQHQVLNFPLPNDAASGIILSKTTYNIAPAANANAYGSIV</sequence>
<protein>
    <submittedName>
        <fullName evidence="1">Uncharacterized protein</fullName>
    </submittedName>
</protein>
<dbReference type="EMBL" id="REGN01006574">
    <property type="protein sequence ID" value="RNA08998.1"/>
    <property type="molecule type" value="Genomic_DNA"/>
</dbReference>
<proteinExistence type="predicted"/>
<gene>
    <name evidence="1" type="ORF">BpHYR1_041972</name>
</gene>
<evidence type="ECO:0000313" key="2">
    <source>
        <dbReference type="Proteomes" id="UP000276133"/>
    </source>
</evidence>
<comment type="caution">
    <text evidence="1">The sequence shown here is derived from an EMBL/GenBank/DDBJ whole genome shotgun (WGS) entry which is preliminary data.</text>
</comment>
<keyword evidence="2" id="KW-1185">Reference proteome</keyword>
<reference evidence="1 2" key="1">
    <citation type="journal article" date="2018" name="Sci. Rep.">
        <title>Genomic signatures of local adaptation to the degree of environmental predictability in rotifers.</title>
        <authorList>
            <person name="Franch-Gras L."/>
            <person name="Hahn C."/>
            <person name="Garcia-Roger E.M."/>
            <person name="Carmona M.J."/>
            <person name="Serra M."/>
            <person name="Gomez A."/>
        </authorList>
    </citation>
    <scope>NUCLEOTIDE SEQUENCE [LARGE SCALE GENOMIC DNA]</scope>
    <source>
        <strain evidence="1">HYR1</strain>
    </source>
</reference>
<evidence type="ECO:0000313" key="1">
    <source>
        <dbReference type="EMBL" id="RNA08998.1"/>
    </source>
</evidence>
<accession>A0A3M7QDG0</accession>
<name>A0A3M7QDG0_BRAPC</name>
<dbReference type="AlphaFoldDB" id="A0A3M7QDG0"/>
<dbReference type="Proteomes" id="UP000276133">
    <property type="component" value="Unassembled WGS sequence"/>
</dbReference>
<organism evidence="1 2">
    <name type="scientific">Brachionus plicatilis</name>
    <name type="common">Marine rotifer</name>
    <name type="synonym">Brachionus muelleri</name>
    <dbReference type="NCBI Taxonomy" id="10195"/>
    <lineage>
        <taxon>Eukaryota</taxon>
        <taxon>Metazoa</taxon>
        <taxon>Spiralia</taxon>
        <taxon>Gnathifera</taxon>
        <taxon>Rotifera</taxon>
        <taxon>Eurotatoria</taxon>
        <taxon>Monogononta</taxon>
        <taxon>Pseudotrocha</taxon>
        <taxon>Ploima</taxon>
        <taxon>Brachionidae</taxon>
        <taxon>Brachionus</taxon>
    </lineage>
</organism>